<accession>A0A8T9QIC3</accession>
<dbReference type="InterPro" id="IPR026444">
    <property type="entry name" value="Secre_tail"/>
</dbReference>
<dbReference type="InterPro" id="IPR013431">
    <property type="entry name" value="Delta_60_rpt"/>
</dbReference>
<dbReference type="AlphaFoldDB" id="A0A8T9QIC3"/>
<organism evidence="3 4">
    <name type="scientific">Hymenobacter cellulosilyticus</name>
    <dbReference type="NCBI Taxonomy" id="2932248"/>
    <lineage>
        <taxon>Bacteria</taxon>
        <taxon>Pseudomonadati</taxon>
        <taxon>Bacteroidota</taxon>
        <taxon>Cytophagia</taxon>
        <taxon>Cytophagales</taxon>
        <taxon>Hymenobacteraceae</taxon>
        <taxon>Hymenobacter</taxon>
    </lineage>
</organism>
<feature type="domain" description="Secretion system C-terminal sorting" evidence="2">
    <location>
        <begin position="779"/>
        <end position="847"/>
    </location>
</feature>
<dbReference type="Proteomes" id="UP000831796">
    <property type="component" value="Chromosome"/>
</dbReference>
<feature type="signal peptide" evidence="1">
    <location>
        <begin position="1"/>
        <end position="26"/>
    </location>
</feature>
<evidence type="ECO:0000259" key="2">
    <source>
        <dbReference type="Pfam" id="PF18962"/>
    </source>
</evidence>
<evidence type="ECO:0000313" key="4">
    <source>
        <dbReference type="Proteomes" id="UP000831796"/>
    </source>
</evidence>
<gene>
    <name evidence="3" type="ORF">MUN79_12105</name>
</gene>
<dbReference type="RefSeq" id="WP_244677882.1">
    <property type="nucleotide sequence ID" value="NZ_CP095046.1"/>
</dbReference>
<dbReference type="EMBL" id="CP095046">
    <property type="protein sequence ID" value="UOQ74543.1"/>
    <property type="molecule type" value="Genomic_DNA"/>
</dbReference>
<keyword evidence="1" id="KW-0732">Signal</keyword>
<dbReference type="KEGG" id="hcu:MUN79_12105"/>
<evidence type="ECO:0000313" key="3">
    <source>
        <dbReference type="EMBL" id="UOQ74543.1"/>
    </source>
</evidence>
<evidence type="ECO:0000256" key="1">
    <source>
        <dbReference type="SAM" id="SignalP"/>
    </source>
</evidence>
<dbReference type="NCBIfam" id="TIGR04183">
    <property type="entry name" value="Por_Secre_tail"/>
    <property type="match status" value="1"/>
</dbReference>
<proteinExistence type="predicted"/>
<feature type="chain" id="PRO_5035827891" evidence="1">
    <location>
        <begin position="27"/>
        <end position="849"/>
    </location>
</feature>
<protein>
    <submittedName>
        <fullName evidence="3">T9SS type A sorting domain-containing protein</fullName>
    </submittedName>
</protein>
<keyword evidence="4" id="KW-1185">Reference proteome</keyword>
<dbReference type="NCBIfam" id="TIGR02608">
    <property type="entry name" value="delta_60_rpt"/>
    <property type="match status" value="10"/>
</dbReference>
<name>A0A8T9QIC3_9BACT</name>
<dbReference type="Gene3D" id="2.80.10.50">
    <property type="match status" value="6"/>
</dbReference>
<reference evidence="3" key="1">
    <citation type="submission" date="2022-04" db="EMBL/GenBank/DDBJ databases">
        <title>Hymenobacter sp. isolated from the air.</title>
        <authorList>
            <person name="Won M."/>
            <person name="Lee C.-M."/>
            <person name="Woen H.-Y."/>
            <person name="Kwon S.-W."/>
        </authorList>
    </citation>
    <scope>NUCLEOTIDE SEQUENCE</scope>
    <source>
        <strain evidence="3">5116S-3</strain>
    </source>
</reference>
<dbReference type="Pfam" id="PF17164">
    <property type="entry name" value="DUF5122"/>
    <property type="match status" value="10"/>
</dbReference>
<dbReference type="Pfam" id="PF18962">
    <property type="entry name" value="Por_Secre_tail"/>
    <property type="match status" value="1"/>
</dbReference>
<sequence length="849" mass="88259">MKLISTHCLLVLLLGLFGSAVPCAQAQQLDPAFVPTMLTNRLTTSDFVTRSMLVQPDGKIIVAGIYDYLDGKITSSVRRLNADGTPDAAFLTQTGTGPDVIYAGDLALQADGKILVGGEYAYYNGIHTAGLTRLNPDGSVDRSFNVGGTGFYAGIGTADITSVAVMPNGKILVGGELTTYNDVPVGQLVCLNPDGSLDTSFEFGANTITFPTNVTRISTILVQPDSKIIIGGAFTKVAGTTAGRLARLNANGTLDNTFTVGSGFNNEIRALALQPDNSLLVGGAFTQLGGQPSPSVVRLTPTGALDNSFQGGTISASGVVYQLRLRADGSVLVGGRFTSYNGVARGGVAHVSSAGVLDAAFAAGAGIGTVTGSGAVYGTADLSADQVLVGGAFLSYDGVSRTGLARLSSAGALDATYNPVYAKKGTVGEVIPLPNRQLIVSVGCDELNGQPVTKQYLLLNEDGSYNSEIPVSKVGGSYMQADGRSYVFTQDNATLRTLYRLLLNGAVDPSFTPVALIMPAGQSNVTMKLAPDGRVLVTGNITRANGQARTGMARFSATGVLDAAFAPATPWNGINQTMTAVEAVQSDGKILVSWNNYVDNTSHLVRFNDDGSPDNTFSVGGAGGAYTRFTTTLLPTGKLLVAGNFTSFNGQAAPRGFLRLNSNGTPDPTFVAAVGGPPTLLPNGQILVVERALSNNTSQIHRLHADGSRDATFRTISSPGGYFSETGVWGTVLQPWDGKLLAFGGFGLIDGQQRGGLARFTEVVLKNQPGQLTAPVLSLFPNPAHGSVRLKVEPAASSRPVQLLDYLGKQVGAFQVPAQASSIPLNVQGLPAGLYIVRCQDSVQKLVIE</sequence>
<dbReference type="SUPFAM" id="SSF63829">
    <property type="entry name" value="Calcium-dependent phosphotriesterase"/>
    <property type="match status" value="1"/>
</dbReference>
<dbReference type="SUPFAM" id="SSF82171">
    <property type="entry name" value="DPP6 N-terminal domain-like"/>
    <property type="match status" value="1"/>
</dbReference>